<dbReference type="PANTHER" id="PTHR36978">
    <property type="entry name" value="P-LOOP CONTAINING NUCLEOTIDE TRIPHOSPHATE HYDROLASE"/>
    <property type="match status" value="1"/>
</dbReference>
<dbReference type="Proteomes" id="UP001595697">
    <property type="component" value="Unassembled WGS sequence"/>
</dbReference>
<dbReference type="GO" id="GO:0016740">
    <property type="term" value="F:transferase activity"/>
    <property type="evidence" value="ECO:0007669"/>
    <property type="project" value="UniProtKB-KW"/>
</dbReference>
<dbReference type="InterPro" id="IPR040632">
    <property type="entry name" value="Sulfotransfer_4"/>
</dbReference>
<evidence type="ECO:0000313" key="1">
    <source>
        <dbReference type="EMBL" id="MFC3970563.1"/>
    </source>
</evidence>
<reference evidence="2" key="1">
    <citation type="journal article" date="2019" name="Int. J. Syst. Evol. Microbiol.">
        <title>The Global Catalogue of Microorganisms (GCM) 10K type strain sequencing project: providing services to taxonomists for standard genome sequencing and annotation.</title>
        <authorList>
            <consortium name="The Broad Institute Genomics Platform"/>
            <consortium name="The Broad Institute Genome Sequencing Center for Infectious Disease"/>
            <person name="Wu L."/>
            <person name="Ma J."/>
        </authorList>
    </citation>
    <scope>NUCLEOTIDE SEQUENCE [LARGE SCALE GENOMIC DNA]</scope>
    <source>
        <strain evidence="2">TBRC 5781</strain>
    </source>
</reference>
<keyword evidence="1" id="KW-0808">Transferase</keyword>
<dbReference type="PANTHER" id="PTHR36978:SF4">
    <property type="entry name" value="P-LOOP CONTAINING NUCLEOSIDE TRIPHOSPHATE HYDROLASE PROTEIN"/>
    <property type="match status" value="1"/>
</dbReference>
<proteinExistence type="predicted"/>
<organism evidence="1 2">
    <name type="scientific">Rhizobium lemnae</name>
    <dbReference type="NCBI Taxonomy" id="1214924"/>
    <lineage>
        <taxon>Bacteria</taxon>
        <taxon>Pseudomonadati</taxon>
        <taxon>Pseudomonadota</taxon>
        <taxon>Alphaproteobacteria</taxon>
        <taxon>Hyphomicrobiales</taxon>
        <taxon>Rhizobiaceae</taxon>
        <taxon>Rhizobium/Agrobacterium group</taxon>
        <taxon>Rhizobium</taxon>
    </lineage>
</organism>
<dbReference type="SUPFAM" id="SSF52540">
    <property type="entry name" value="P-loop containing nucleoside triphosphate hydrolases"/>
    <property type="match status" value="1"/>
</dbReference>
<gene>
    <name evidence="1" type="ORF">ACFOVS_21035</name>
</gene>
<protein>
    <submittedName>
        <fullName evidence="1">Sulfotransferase family protein</fullName>
        <ecNumber evidence="1">2.8.2.-</ecNumber>
    </submittedName>
</protein>
<keyword evidence="2" id="KW-1185">Reference proteome</keyword>
<dbReference type="Pfam" id="PF17784">
    <property type="entry name" value="Sulfotransfer_4"/>
    <property type="match status" value="1"/>
</dbReference>
<name>A0ABV8EF47_9HYPH</name>
<dbReference type="EMBL" id="JBHSBD010000111">
    <property type="protein sequence ID" value="MFC3970563.1"/>
    <property type="molecule type" value="Genomic_DNA"/>
</dbReference>
<accession>A0ABV8EF47</accession>
<evidence type="ECO:0000313" key="2">
    <source>
        <dbReference type="Proteomes" id="UP001595697"/>
    </source>
</evidence>
<dbReference type="Gene3D" id="3.40.50.300">
    <property type="entry name" value="P-loop containing nucleotide triphosphate hydrolases"/>
    <property type="match status" value="1"/>
</dbReference>
<dbReference type="RefSeq" id="WP_247262754.1">
    <property type="nucleotide sequence ID" value="NZ_JALJQZ010000072.1"/>
</dbReference>
<comment type="caution">
    <text evidence="1">The sequence shown here is derived from an EMBL/GenBank/DDBJ whole genome shotgun (WGS) entry which is preliminary data.</text>
</comment>
<sequence>MSLSVIGAGLGRTGTLSLKLALEHLGLDPCYHIMEIAATVRRSLPLWNDAIAGFADWDRIFEGYNASVDYPGCLFWRELLVHYPEAKVILTLRDPDAWFESVTETIFPVVRKGTLLGRDGLGLSDFLRKDFGDRIGDRAFMTDYFRRWNQSVIDEVPADRLLVLNPADGWDPLCAFLGLKCPDQPYPWLHARVKKSRWQLFRRRPMPEQEPEELETNTRNYLKELRGACRKFSGLTVC</sequence>
<dbReference type="EC" id="2.8.2.-" evidence="1"/>
<dbReference type="InterPro" id="IPR027417">
    <property type="entry name" value="P-loop_NTPase"/>
</dbReference>